<evidence type="ECO:0000259" key="2">
    <source>
        <dbReference type="Pfam" id="PF24626"/>
    </source>
</evidence>
<feature type="region of interest" description="Disordered" evidence="1">
    <location>
        <begin position="898"/>
        <end position="952"/>
    </location>
</feature>
<dbReference type="InterPro" id="IPR056924">
    <property type="entry name" value="SH3_Tf2-1"/>
</dbReference>
<feature type="compositionally biased region" description="Polar residues" evidence="1">
    <location>
        <begin position="574"/>
        <end position="584"/>
    </location>
</feature>
<keyword evidence="3" id="KW-0695">RNA-directed DNA polymerase</keyword>
<feature type="compositionally biased region" description="Polar residues" evidence="1">
    <location>
        <begin position="1100"/>
        <end position="1110"/>
    </location>
</feature>
<feature type="domain" description="Tf2-1-like SH3-like" evidence="2">
    <location>
        <begin position="762"/>
        <end position="826"/>
    </location>
</feature>
<feature type="non-terminal residue" evidence="3">
    <location>
        <position position="1"/>
    </location>
</feature>
<feature type="region of interest" description="Disordered" evidence="1">
    <location>
        <begin position="566"/>
        <end position="585"/>
    </location>
</feature>
<sequence length="1299" mass="146258">LVDRTISKPTGVAENVFVKVGKFYFPADFVVLDFITDPRVPLILGRPFLSTAHAIINVHERKIILRQDQQSLTIQCGDIPSIKKFEQNKIDFIDARGRDFDSEEIKNFLNDDSIPIGIEDSPFNMEEDILFFENLLIEEPSPPHPIIPNQTKYPIEEPKHSFNMGYEHVNTNLVTNDVAESSTKNLVPIPRECKVTSGNGSESIEPVKDNSSVFTTISNLLFDNDKINSDELNSHVESNSVESTSNHDTVKFDNLDEFSGPLIPIHIVEEERIRREHAEYINRMEIDPHQEEIDIVTVTEDVLPPSVENDDSDGEIDVVDDLRVDNSISNSEHEFSESENSDFNNPSVPLPPPEPLDEEFDFKSVFGDEISVVRNTIVKFKCINAKVKFDVSNDENDDLSYFMFVKDLPPVIEVFLCWIFVSVSKIFTSFDFHCRVANCNLSTRLEKIGEDLACLLFDIISNTLKNTTSADEHLSTILETKSNEVIKSSVENLVPIPSESDGISDDTCDVPFCDNSPPLDVLTDHFELFFDFNDDCTSSDDDYFEDIDYVEASPPDYELVSLEDSTYSDHTEKTSSGNTTTHVDNSLPEDDLFLFEIDPDQGELTSVVIEDILGEPHVHVPNVLPTHPTLLLDSDFIPSDDSLGFGLEFSFPFGTRNKIFNSEIFFEVQSKRFLSLVSLFLISFESEDTIFDPGISAFHFSHQIGTFICFNVNPNILNESPMENFPSTCFTPNITMIRGSVVRQLYGLRLEKRRKPIEFSVGDYVLLKVSPWKGVVHFRKKRKLAPRFVGPFEIIEKVGPVAYRLDFPEELNDIHNTFHVSNLKKCLTVLTLQAPLDEIRVNAKLNFVEEPVEILKREFKKLKHSRIAIVKVRWNLKLGLEFTWEREDQMTLKMRTQSVGRPAAESLGGGTGVRVGRGRWGRRPREGNDERVDDLNGQGNDQGIGANEGVEGVNGNENVRNVLVNGNWVGCSYKEFLACKPKEYDGKGGAVVLTRWIEKMENVQDMSGCSIDQKVKYTAKFCPIHEMQKLETELWNHAIVGAGHVVYTDRFYELARLVPHLVTSESRKIERNGSIKKAKKTGNMGGPSKDKNGRDDSKSLRTGNAFSKTANPVGRENAGAWPKCATCNSYHALGGPCHVMSVVVPTMLGQLVLDGIGHKDREKTVQTKLLLITRVRVNQKNQTRGRAFMLGAEEARQDPNIVTGTFTLNEHFATTLFDSGVDYSFVSTTFIPLLGIEPNELGFRYEIEIASGQLVEIDKVIKGCRIEIEGHVFEIDLIPFGHGSFHAFQRGVTDLVSEL</sequence>
<dbReference type="PANTHER" id="PTHR46148">
    <property type="entry name" value="CHROMO DOMAIN-CONTAINING PROTEIN"/>
    <property type="match status" value="1"/>
</dbReference>
<dbReference type="Pfam" id="PF08284">
    <property type="entry name" value="RVP_2"/>
    <property type="match status" value="1"/>
</dbReference>
<accession>A0A6L2K7M6</accession>
<comment type="caution">
    <text evidence="3">The sequence shown here is derived from an EMBL/GenBank/DDBJ whole genome shotgun (WGS) entry which is preliminary data.</text>
</comment>
<organism evidence="3">
    <name type="scientific">Tanacetum cinerariifolium</name>
    <name type="common">Dalmatian daisy</name>
    <name type="synonym">Chrysanthemum cinerariifolium</name>
    <dbReference type="NCBI Taxonomy" id="118510"/>
    <lineage>
        <taxon>Eukaryota</taxon>
        <taxon>Viridiplantae</taxon>
        <taxon>Streptophyta</taxon>
        <taxon>Embryophyta</taxon>
        <taxon>Tracheophyta</taxon>
        <taxon>Spermatophyta</taxon>
        <taxon>Magnoliopsida</taxon>
        <taxon>eudicotyledons</taxon>
        <taxon>Gunneridae</taxon>
        <taxon>Pentapetalae</taxon>
        <taxon>asterids</taxon>
        <taxon>campanulids</taxon>
        <taxon>Asterales</taxon>
        <taxon>Asteraceae</taxon>
        <taxon>Asteroideae</taxon>
        <taxon>Anthemideae</taxon>
        <taxon>Anthemidinae</taxon>
        <taxon>Tanacetum</taxon>
    </lineage>
</organism>
<dbReference type="Pfam" id="PF24626">
    <property type="entry name" value="SH3_Tf2-1"/>
    <property type="match status" value="1"/>
</dbReference>
<keyword evidence="3" id="KW-0548">Nucleotidyltransferase</keyword>
<protein>
    <submittedName>
        <fullName evidence="3">Putative reverse transcriptase domain-containing protein</fullName>
    </submittedName>
</protein>
<dbReference type="EMBL" id="BKCJ010001922">
    <property type="protein sequence ID" value="GEU44989.1"/>
    <property type="molecule type" value="Genomic_DNA"/>
</dbReference>
<dbReference type="PANTHER" id="PTHR46148:SF59">
    <property type="entry name" value="NUCLEOTIDYLTRANSFERASE, RIBONUCLEASE H"/>
    <property type="match status" value="1"/>
</dbReference>
<keyword evidence="3" id="KW-0808">Transferase</keyword>
<proteinExistence type="predicted"/>
<name>A0A6L2K7M6_TANCI</name>
<evidence type="ECO:0000313" key="3">
    <source>
        <dbReference type="EMBL" id="GEU44989.1"/>
    </source>
</evidence>
<dbReference type="CDD" id="cd00303">
    <property type="entry name" value="retropepsin_like"/>
    <property type="match status" value="1"/>
</dbReference>
<reference evidence="3" key="1">
    <citation type="journal article" date="2019" name="Sci. Rep.">
        <title>Draft genome of Tanacetum cinerariifolium, the natural source of mosquito coil.</title>
        <authorList>
            <person name="Yamashiro T."/>
            <person name="Shiraishi A."/>
            <person name="Satake H."/>
            <person name="Nakayama K."/>
        </authorList>
    </citation>
    <scope>NUCLEOTIDE SEQUENCE</scope>
</reference>
<dbReference type="Gene3D" id="2.40.70.10">
    <property type="entry name" value="Acid Proteases"/>
    <property type="match status" value="2"/>
</dbReference>
<feature type="compositionally biased region" description="Basic and acidic residues" evidence="1">
    <location>
        <begin position="1088"/>
        <end position="1099"/>
    </location>
</feature>
<dbReference type="InterPro" id="IPR021109">
    <property type="entry name" value="Peptidase_aspartic_dom_sf"/>
</dbReference>
<evidence type="ECO:0000256" key="1">
    <source>
        <dbReference type="SAM" id="MobiDB-lite"/>
    </source>
</evidence>
<feature type="region of interest" description="Disordered" evidence="1">
    <location>
        <begin position="1069"/>
        <end position="1118"/>
    </location>
</feature>
<dbReference type="GO" id="GO:0003964">
    <property type="term" value="F:RNA-directed DNA polymerase activity"/>
    <property type="evidence" value="ECO:0007669"/>
    <property type="project" value="UniProtKB-KW"/>
</dbReference>
<gene>
    <name evidence="3" type="ORF">Tci_016967</name>
</gene>
<feature type="compositionally biased region" description="Basic and acidic residues" evidence="1">
    <location>
        <begin position="923"/>
        <end position="934"/>
    </location>
</feature>